<gene>
    <name evidence="2" type="ORF">NBRC3293_2623</name>
</gene>
<name>A0A829XCM0_GLUOY</name>
<protein>
    <submittedName>
        <fullName evidence="2">Uncharacterized protein</fullName>
    </submittedName>
</protein>
<dbReference type="Proteomes" id="UP000484858">
    <property type="component" value="Unassembled WGS sequence"/>
</dbReference>
<proteinExistence type="predicted"/>
<reference evidence="2 3" key="1">
    <citation type="submission" date="2013-04" db="EMBL/GenBank/DDBJ databases">
        <title>Gluconobacter oxydans NBRC 3293 whole genome sequence.</title>
        <authorList>
            <person name="Matsutani M."/>
            <person name="Yakushi T."/>
            <person name="Matsushita K."/>
        </authorList>
    </citation>
    <scope>NUCLEOTIDE SEQUENCE [LARGE SCALE GENOMIC DNA]</scope>
    <source>
        <strain evidence="2 3">NBRC 3293</strain>
    </source>
</reference>
<evidence type="ECO:0000256" key="1">
    <source>
        <dbReference type="SAM" id="MobiDB-lite"/>
    </source>
</evidence>
<sequence length="65" mass="7129">MEPASAGTDRAYPARNQSRPGYDRGTCWMLCDNGNGYAAPKPRRSSTKTERECFYDTPAPNAQAA</sequence>
<evidence type="ECO:0000313" key="2">
    <source>
        <dbReference type="EMBL" id="GEM18126.1"/>
    </source>
</evidence>
<dbReference type="EMBL" id="BARJ01000012">
    <property type="protein sequence ID" value="GEM18126.1"/>
    <property type="molecule type" value="Genomic_DNA"/>
</dbReference>
<accession>A0A829XCM0</accession>
<feature type="region of interest" description="Disordered" evidence="1">
    <location>
        <begin position="1"/>
        <end position="20"/>
    </location>
</feature>
<feature type="region of interest" description="Disordered" evidence="1">
    <location>
        <begin position="38"/>
        <end position="65"/>
    </location>
</feature>
<evidence type="ECO:0000313" key="3">
    <source>
        <dbReference type="Proteomes" id="UP000484858"/>
    </source>
</evidence>
<organism evidence="2 3">
    <name type="scientific">Gluconobacter oxydans NBRC 3293</name>
    <dbReference type="NCBI Taxonomy" id="1315969"/>
    <lineage>
        <taxon>Bacteria</taxon>
        <taxon>Pseudomonadati</taxon>
        <taxon>Pseudomonadota</taxon>
        <taxon>Alphaproteobacteria</taxon>
        <taxon>Acetobacterales</taxon>
        <taxon>Acetobacteraceae</taxon>
        <taxon>Gluconobacter</taxon>
    </lineage>
</organism>
<comment type="caution">
    <text evidence="2">The sequence shown here is derived from an EMBL/GenBank/DDBJ whole genome shotgun (WGS) entry which is preliminary data.</text>
</comment>
<dbReference type="AlphaFoldDB" id="A0A829XCM0"/>